<comment type="caution">
    <text evidence="1">The sequence shown here is derived from an EMBL/GenBank/DDBJ whole genome shotgun (WGS) entry which is preliminary data.</text>
</comment>
<accession>A0A2H3GD76</accession>
<proteinExistence type="predicted"/>
<name>A0A2H3GD76_FUSOX</name>
<dbReference type="Proteomes" id="UP000219602">
    <property type="component" value="Chromosome 10"/>
</dbReference>
<evidence type="ECO:0000313" key="1">
    <source>
        <dbReference type="EMBL" id="PCD28735.1"/>
    </source>
</evidence>
<reference evidence="1 2" key="2">
    <citation type="journal article" date="2017" name="Sci. Rep.">
        <title>A mobile pathogenicity chromosome in Fusarium oxysporum for infection of multiple cucurbit species.</title>
        <authorList>
            <person name="van Dam P."/>
            <person name="Fokkens L."/>
            <person name="Ayukawa Y."/>
            <person name="van der Gragt M."/>
            <person name="Ter Horst A."/>
            <person name="Brankovics B."/>
            <person name="Houterman P.M."/>
            <person name="Arie T."/>
            <person name="Rep M."/>
        </authorList>
    </citation>
    <scope>NUCLEOTIDE SEQUENCE [LARGE SCALE GENOMIC DNA]</scope>
    <source>
        <strain evidence="1 2">Forc016</strain>
    </source>
</reference>
<protein>
    <submittedName>
        <fullName evidence="1">Uncharacterized protein</fullName>
    </submittedName>
</protein>
<gene>
    <name evidence="1" type="ORF">AU210_011293</name>
</gene>
<organism evidence="1 2">
    <name type="scientific">Fusarium oxysporum f. sp. radicis-cucumerinum</name>
    <dbReference type="NCBI Taxonomy" id="327505"/>
    <lineage>
        <taxon>Eukaryota</taxon>
        <taxon>Fungi</taxon>
        <taxon>Dikarya</taxon>
        <taxon>Ascomycota</taxon>
        <taxon>Pezizomycotina</taxon>
        <taxon>Sordariomycetes</taxon>
        <taxon>Hypocreomycetidae</taxon>
        <taxon>Hypocreales</taxon>
        <taxon>Nectriaceae</taxon>
        <taxon>Fusarium</taxon>
        <taxon>Fusarium oxysporum species complex</taxon>
    </lineage>
</organism>
<reference evidence="1 2" key="1">
    <citation type="journal article" date="2016" name="Environ. Microbiol.">
        <title>Effector profiles distinguish formae speciales of Fusarium oxysporum.</title>
        <authorList>
            <person name="van Dam P."/>
            <person name="Fokkens L."/>
            <person name="Schmidt S.M."/>
            <person name="Linmans J.H."/>
            <person name="Kistler H.C."/>
            <person name="Ma L.J."/>
            <person name="Rep M."/>
        </authorList>
    </citation>
    <scope>NUCLEOTIDE SEQUENCE [LARGE SCALE GENOMIC DNA]</scope>
    <source>
        <strain evidence="1 2">Forc016</strain>
    </source>
</reference>
<sequence length="344" mass="39078">MSNSRLRGPPLPSLVQGSSLQAQLQSEGAQIWRNNNRPLIEHIINHATPGYVTKVVWLQEKSIIEHEYLLMCVKTYDGKLSWMRIERMGELPVGSAASNALTDQAQLVVTLAPSRENLICDDRVLVEADLDTNAARLSNVAKLILIVHNEEPQYQIQWHNCWWLARVVMQVLSETYMHGNKKQRKKVSIARLENRSSLTHILFSLLQHLQSTYSKLLLQTTLNQFFTMRFTGITAVFLAALVTDHVHANERCTNQLTNDWSRRYEAWSNSWVPNADAVCGNLWSNLGQYPECAAVSDQYCGYDNSGSSLVWAFTTGSGCEARSVMDSWYWATKNQWGNIDCRQG</sequence>
<evidence type="ECO:0000313" key="2">
    <source>
        <dbReference type="Proteomes" id="UP000219602"/>
    </source>
</evidence>
<dbReference type="AlphaFoldDB" id="A0A2H3GD76"/>
<dbReference type="EMBL" id="MABQ02000008">
    <property type="protein sequence ID" value="PCD28735.1"/>
    <property type="molecule type" value="Genomic_DNA"/>
</dbReference>